<dbReference type="NCBIfam" id="TIGR01357">
    <property type="entry name" value="aroB"/>
    <property type="match status" value="1"/>
</dbReference>
<sequence>MTRATVPVALGDRSYDIHIGPTALAESGGLIKPLLKRNKIVVISDETVAGLHLETLQGSLDRAGIAHDAIVLPPGEGTKSFDQLSALLDRLFEIGIERSTTLIALGGGVIGDLVGFTAAIALRGIDFIQIPTTLLAQVDSSVGGKTGINVPAGKNLVGAFHQPRLVLADTGVLDTLSPRELRAGYAEIVKYGAIDDFPFFQWLETHGADLLAGDLAARIEAVQVSCAAKARIVAEDEREADRRALLNFGHTFGHALESATGYSSRLLHGESVAIGMAMAFDLSARLGLCDGQDAARFARHLAELGLPTGPTSVPGMTWNAQDLVARMATDKKVKDGRLTFILSHGIGKAFVTQDVRVEDLTACIEEAIAA</sequence>
<comment type="pathway">
    <text evidence="5 18">Metabolic intermediate biosynthesis; chorismate biosynthesis; chorismate from D-erythrose 4-phosphate and phosphoenolpyruvate: step 2/7.</text>
</comment>
<keyword evidence="12 18" id="KW-0547">Nucleotide-binding</keyword>
<comment type="caution">
    <text evidence="18">Lacks conserved residue(s) required for the propagation of feature annotation.</text>
</comment>
<dbReference type="GO" id="GO:0008652">
    <property type="term" value="P:amino acid biosynthetic process"/>
    <property type="evidence" value="ECO:0007669"/>
    <property type="project" value="UniProtKB-KW"/>
</dbReference>
<evidence type="ECO:0000256" key="13">
    <source>
        <dbReference type="ARBA" id="ARBA00022833"/>
    </source>
</evidence>
<feature type="binding site" evidence="18">
    <location>
        <position position="154"/>
    </location>
    <ligand>
        <name>NAD(+)</name>
        <dbReference type="ChEBI" id="CHEBI:57540"/>
    </ligand>
</feature>
<evidence type="ECO:0000256" key="9">
    <source>
        <dbReference type="ARBA" id="ARBA00022490"/>
    </source>
</evidence>
<evidence type="ECO:0000256" key="10">
    <source>
        <dbReference type="ARBA" id="ARBA00022605"/>
    </source>
</evidence>
<protein>
    <recommendedName>
        <fullName evidence="8 18">3-dehydroquinate synthase</fullName>
        <shortName evidence="18">DHQS</shortName>
        <ecNumber evidence="7 18">4.2.3.4</ecNumber>
    </recommendedName>
</protein>
<evidence type="ECO:0000256" key="1">
    <source>
        <dbReference type="ARBA" id="ARBA00001393"/>
    </source>
</evidence>
<feature type="binding site" evidence="18">
    <location>
        <begin position="132"/>
        <end position="133"/>
    </location>
    <ligand>
        <name>NAD(+)</name>
        <dbReference type="ChEBI" id="CHEBI:57540"/>
    </ligand>
</feature>
<dbReference type="InterPro" id="IPR050071">
    <property type="entry name" value="Dehydroquinate_synthase"/>
</dbReference>
<dbReference type="GO" id="GO:0003856">
    <property type="term" value="F:3-dehydroquinate synthase activity"/>
    <property type="evidence" value="ECO:0007669"/>
    <property type="project" value="UniProtKB-UniRule"/>
</dbReference>
<keyword evidence="22" id="KW-1185">Reference proteome</keyword>
<dbReference type="Proteomes" id="UP000539372">
    <property type="component" value="Unassembled WGS sequence"/>
</dbReference>
<evidence type="ECO:0000256" key="4">
    <source>
        <dbReference type="ARBA" id="ARBA00004496"/>
    </source>
</evidence>
<comment type="cofactor">
    <cofactor evidence="2 18">
        <name>NAD(+)</name>
        <dbReference type="ChEBI" id="CHEBI:57540"/>
    </cofactor>
</comment>
<evidence type="ECO:0000256" key="3">
    <source>
        <dbReference type="ARBA" id="ARBA00003485"/>
    </source>
</evidence>
<keyword evidence="17 18" id="KW-0170">Cobalt</keyword>
<feature type="binding site" evidence="18">
    <location>
        <position position="145"/>
    </location>
    <ligand>
        <name>NAD(+)</name>
        <dbReference type="ChEBI" id="CHEBI:57540"/>
    </ligand>
</feature>
<evidence type="ECO:0000256" key="6">
    <source>
        <dbReference type="ARBA" id="ARBA00005412"/>
    </source>
</evidence>
<feature type="domain" description="3-dehydroquinate synthase N-terminal" evidence="19">
    <location>
        <begin position="70"/>
        <end position="182"/>
    </location>
</feature>
<dbReference type="GO" id="GO:0005737">
    <property type="term" value="C:cytoplasm"/>
    <property type="evidence" value="ECO:0007669"/>
    <property type="project" value="UniProtKB-SubCell"/>
</dbReference>
<dbReference type="InterPro" id="IPR016037">
    <property type="entry name" value="DHQ_synth_AroB"/>
</dbReference>
<dbReference type="HAMAP" id="MF_00110">
    <property type="entry name" value="DHQ_synthase"/>
    <property type="match status" value="1"/>
</dbReference>
<feature type="binding site" evidence="18">
    <location>
        <position position="187"/>
    </location>
    <ligand>
        <name>Zn(2+)</name>
        <dbReference type="ChEBI" id="CHEBI:29105"/>
    </ligand>
</feature>
<reference evidence="21 22" key="1">
    <citation type="submission" date="2020-04" db="EMBL/GenBank/DDBJ databases">
        <title>Rhodospirillaceae bacterium KN72 isolated from deep sea.</title>
        <authorList>
            <person name="Zhang D.-C."/>
        </authorList>
    </citation>
    <scope>NUCLEOTIDE SEQUENCE [LARGE SCALE GENOMIC DNA]</scope>
    <source>
        <strain evidence="21 22">KN72</strain>
    </source>
</reference>
<dbReference type="AlphaFoldDB" id="A0A7Y0HGG5"/>
<evidence type="ECO:0000256" key="18">
    <source>
        <dbReference type="HAMAP-Rule" id="MF_00110"/>
    </source>
</evidence>
<dbReference type="Gene3D" id="1.20.1090.10">
    <property type="entry name" value="Dehydroquinate synthase-like - alpha domain"/>
    <property type="match status" value="1"/>
</dbReference>
<dbReference type="PIRSF" id="PIRSF001455">
    <property type="entry name" value="DHQ_synth"/>
    <property type="match status" value="1"/>
</dbReference>
<dbReference type="EMBL" id="JABBNT010000003">
    <property type="protein sequence ID" value="NMM44902.1"/>
    <property type="molecule type" value="Genomic_DNA"/>
</dbReference>
<comment type="caution">
    <text evidence="21">The sequence shown here is derived from an EMBL/GenBank/DDBJ whole genome shotgun (WGS) entry which is preliminary data.</text>
</comment>
<dbReference type="InterPro" id="IPR030960">
    <property type="entry name" value="DHQS/DOIS_N"/>
</dbReference>
<evidence type="ECO:0000256" key="7">
    <source>
        <dbReference type="ARBA" id="ARBA00013031"/>
    </source>
</evidence>
<comment type="subcellular location">
    <subcellularLocation>
        <location evidence="4 18">Cytoplasm</location>
    </subcellularLocation>
</comment>
<dbReference type="CDD" id="cd08195">
    <property type="entry name" value="DHQS"/>
    <property type="match status" value="1"/>
</dbReference>
<dbReference type="Gene3D" id="3.40.50.1970">
    <property type="match status" value="1"/>
</dbReference>
<keyword evidence="16 18" id="KW-0456">Lyase</keyword>
<accession>A0A7Y0HGG5</accession>
<dbReference type="FunFam" id="3.40.50.1970:FF:000001">
    <property type="entry name" value="3-dehydroquinate synthase"/>
    <property type="match status" value="1"/>
</dbReference>
<feature type="binding site" evidence="18">
    <location>
        <position position="268"/>
    </location>
    <ligand>
        <name>Zn(2+)</name>
        <dbReference type="ChEBI" id="CHEBI:29105"/>
    </ligand>
</feature>
<evidence type="ECO:0000256" key="11">
    <source>
        <dbReference type="ARBA" id="ARBA00022723"/>
    </source>
</evidence>
<evidence type="ECO:0000256" key="12">
    <source>
        <dbReference type="ARBA" id="ARBA00022741"/>
    </source>
</evidence>
<dbReference type="Pfam" id="PF01761">
    <property type="entry name" value="DHQ_synthase"/>
    <property type="match status" value="1"/>
</dbReference>
<comment type="similarity">
    <text evidence="6 18">Belongs to the sugar phosphate cyclases superfamily. Dehydroquinate synthase family.</text>
</comment>
<dbReference type="RefSeq" id="WP_169625288.1">
    <property type="nucleotide sequence ID" value="NZ_JABBNT010000003.1"/>
</dbReference>
<evidence type="ECO:0000313" key="21">
    <source>
        <dbReference type="EMBL" id="NMM44902.1"/>
    </source>
</evidence>
<dbReference type="PANTHER" id="PTHR43622">
    <property type="entry name" value="3-DEHYDROQUINATE SYNTHASE"/>
    <property type="match status" value="1"/>
</dbReference>
<dbReference type="Pfam" id="PF24621">
    <property type="entry name" value="DHQS_C"/>
    <property type="match status" value="1"/>
</dbReference>
<name>A0A7Y0HGG5_9PROT</name>
<comment type="cofactor">
    <cofactor evidence="18">
        <name>Co(2+)</name>
        <dbReference type="ChEBI" id="CHEBI:48828"/>
    </cofactor>
    <cofactor evidence="18">
        <name>Zn(2+)</name>
        <dbReference type="ChEBI" id="CHEBI:29105"/>
    </cofactor>
    <text evidence="18">Binds 1 divalent metal cation per subunit. Can use either Co(2+) or Zn(2+).</text>
</comment>
<evidence type="ECO:0000256" key="5">
    <source>
        <dbReference type="ARBA" id="ARBA00004661"/>
    </source>
</evidence>
<keyword evidence="15 18" id="KW-0057">Aromatic amino acid biosynthesis</keyword>
<feature type="domain" description="3-dehydroquinate synthase C-terminal" evidence="20">
    <location>
        <begin position="184"/>
        <end position="333"/>
    </location>
</feature>
<evidence type="ECO:0000256" key="15">
    <source>
        <dbReference type="ARBA" id="ARBA00023141"/>
    </source>
</evidence>
<keyword evidence="13 18" id="KW-0862">Zinc</keyword>
<evidence type="ECO:0000256" key="8">
    <source>
        <dbReference type="ARBA" id="ARBA00017684"/>
    </source>
</evidence>
<keyword evidence="10 18" id="KW-0028">Amino-acid biosynthesis</keyword>
<comment type="function">
    <text evidence="3 18">Catalyzes the conversion of 3-deoxy-D-arabino-heptulosonate 7-phosphate (DAHP) to dehydroquinate (DHQ).</text>
</comment>
<keyword evidence="11 18" id="KW-0479">Metal-binding</keyword>
<dbReference type="PANTHER" id="PTHR43622:SF7">
    <property type="entry name" value="3-DEHYDROQUINATE SYNTHASE, CHLOROPLASTIC"/>
    <property type="match status" value="1"/>
</dbReference>
<evidence type="ECO:0000256" key="2">
    <source>
        <dbReference type="ARBA" id="ARBA00001911"/>
    </source>
</evidence>
<feature type="binding site" evidence="18">
    <location>
        <begin position="108"/>
        <end position="112"/>
    </location>
    <ligand>
        <name>NAD(+)</name>
        <dbReference type="ChEBI" id="CHEBI:57540"/>
    </ligand>
</feature>
<dbReference type="SUPFAM" id="SSF56796">
    <property type="entry name" value="Dehydroquinate synthase-like"/>
    <property type="match status" value="1"/>
</dbReference>
<dbReference type="EC" id="4.2.3.4" evidence="7 18"/>
<proteinExistence type="inferred from homology"/>
<evidence type="ECO:0000256" key="14">
    <source>
        <dbReference type="ARBA" id="ARBA00023027"/>
    </source>
</evidence>
<gene>
    <name evidence="18" type="primary">aroB</name>
    <name evidence="21" type="ORF">HH303_10470</name>
</gene>
<feature type="binding site" evidence="18">
    <location>
        <position position="250"/>
    </location>
    <ligand>
        <name>Zn(2+)</name>
        <dbReference type="ChEBI" id="CHEBI:29105"/>
    </ligand>
</feature>
<dbReference type="UniPathway" id="UPA00053">
    <property type="reaction ID" value="UER00085"/>
</dbReference>
<evidence type="ECO:0000256" key="16">
    <source>
        <dbReference type="ARBA" id="ARBA00023239"/>
    </source>
</evidence>
<dbReference type="InterPro" id="IPR056179">
    <property type="entry name" value="DHQS_C"/>
</dbReference>
<evidence type="ECO:0000313" key="22">
    <source>
        <dbReference type="Proteomes" id="UP000539372"/>
    </source>
</evidence>
<dbReference type="GO" id="GO:0009073">
    <property type="term" value="P:aromatic amino acid family biosynthetic process"/>
    <property type="evidence" value="ECO:0007669"/>
    <property type="project" value="UniProtKB-KW"/>
</dbReference>
<dbReference type="InterPro" id="IPR030963">
    <property type="entry name" value="DHQ_synth_fam"/>
</dbReference>
<evidence type="ECO:0000259" key="20">
    <source>
        <dbReference type="Pfam" id="PF24621"/>
    </source>
</evidence>
<evidence type="ECO:0000259" key="19">
    <source>
        <dbReference type="Pfam" id="PF01761"/>
    </source>
</evidence>
<keyword evidence="14 18" id="KW-0520">NAD</keyword>
<keyword evidence="9 18" id="KW-0963">Cytoplasm</keyword>
<evidence type="ECO:0000256" key="17">
    <source>
        <dbReference type="ARBA" id="ARBA00023285"/>
    </source>
</evidence>
<dbReference type="GO" id="GO:0000166">
    <property type="term" value="F:nucleotide binding"/>
    <property type="evidence" value="ECO:0007669"/>
    <property type="project" value="UniProtKB-KW"/>
</dbReference>
<dbReference type="GO" id="GO:0046872">
    <property type="term" value="F:metal ion binding"/>
    <property type="evidence" value="ECO:0007669"/>
    <property type="project" value="UniProtKB-KW"/>
</dbReference>
<organism evidence="21 22">
    <name type="scientific">Pacificispira spongiicola</name>
    <dbReference type="NCBI Taxonomy" id="2729598"/>
    <lineage>
        <taxon>Bacteria</taxon>
        <taxon>Pseudomonadati</taxon>
        <taxon>Pseudomonadota</taxon>
        <taxon>Alphaproteobacteria</taxon>
        <taxon>Rhodospirillales</taxon>
        <taxon>Rhodospirillaceae</taxon>
        <taxon>Pacificispira</taxon>
    </lineage>
</organism>
<comment type="catalytic activity">
    <reaction evidence="1 18">
        <text>7-phospho-2-dehydro-3-deoxy-D-arabino-heptonate = 3-dehydroquinate + phosphate</text>
        <dbReference type="Rhea" id="RHEA:21968"/>
        <dbReference type="ChEBI" id="CHEBI:32364"/>
        <dbReference type="ChEBI" id="CHEBI:43474"/>
        <dbReference type="ChEBI" id="CHEBI:58394"/>
        <dbReference type="EC" id="4.2.3.4"/>
    </reaction>
</comment>
<dbReference type="GO" id="GO:0009423">
    <property type="term" value="P:chorismate biosynthetic process"/>
    <property type="evidence" value="ECO:0007669"/>
    <property type="project" value="UniProtKB-UniRule"/>
</dbReference>